<dbReference type="AlphaFoldDB" id="A0A7D9ITT2"/>
<sequence length="116" mass="13210">MYDEKRPSSRKVIKLLKCVPANDAENQCLDHLKRYIKSLQGQSLTRFLQFTTGSDIIVTEQIKVDFVAAQGFARRPIAYTCAPLSELPSTYQCYNDLAEQFSNILADKLSWAFDIV</sequence>
<dbReference type="EMBL" id="CACRXK020009034">
    <property type="protein sequence ID" value="CAB4016240.1"/>
    <property type="molecule type" value="Genomic_DNA"/>
</dbReference>
<reference evidence="1" key="1">
    <citation type="submission" date="2020-04" db="EMBL/GenBank/DDBJ databases">
        <authorList>
            <person name="Alioto T."/>
            <person name="Alioto T."/>
            <person name="Gomez Garrido J."/>
        </authorList>
    </citation>
    <scope>NUCLEOTIDE SEQUENCE</scope>
    <source>
        <strain evidence="1">A484AB</strain>
    </source>
</reference>
<evidence type="ECO:0000313" key="2">
    <source>
        <dbReference type="Proteomes" id="UP001152795"/>
    </source>
</evidence>
<keyword evidence="1" id="KW-0347">Helicase</keyword>
<dbReference type="InterPro" id="IPR035983">
    <property type="entry name" value="Hect_E3_ubiquitin_ligase"/>
</dbReference>
<name>A0A7D9ITT2_PARCT</name>
<comment type="caution">
    <text evidence="1">The sequence shown here is derived from an EMBL/GenBank/DDBJ whole genome shotgun (WGS) entry which is preliminary data.</text>
</comment>
<dbReference type="OrthoDB" id="5980264at2759"/>
<protein>
    <submittedName>
        <fullName evidence="1">Werner syndrome ATP-dependent helicase-like 1</fullName>
    </submittedName>
</protein>
<accession>A0A7D9ITT2</accession>
<evidence type="ECO:0000313" key="1">
    <source>
        <dbReference type="EMBL" id="CAB4016240.1"/>
    </source>
</evidence>
<dbReference type="Proteomes" id="UP001152795">
    <property type="component" value="Unassembled WGS sequence"/>
</dbReference>
<gene>
    <name evidence="1" type="ORF">PACLA_8A086919</name>
</gene>
<keyword evidence="1" id="KW-0378">Hydrolase</keyword>
<keyword evidence="1" id="KW-0067">ATP-binding</keyword>
<dbReference type="GO" id="GO:0004842">
    <property type="term" value="F:ubiquitin-protein transferase activity"/>
    <property type="evidence" value="ECO:0007669"/>
    <property type="project" value="InterPro"/>
</dbReference>
<dbReference type="SUPFAM" id="SSF56204">
    <property type="entry name" value="Hect, E3 ligase catalytic domain"/>
    <property type="match status" value="1"/>
</dbReference>
<proteinExistence type="predicted"/>
<dbReference type="GO" id="GO:0004386">
    <property type="term" value="F:helicase activity"/>
    <property type="evidence" value="ECO:0007669"/>
    <property type="project" value="UniProtKB-KW"/>
</dbReference>
<keyword evidence="1" id="KW-0547">Nucleotide-binding</keyword>
<dbReference type="Gene3D" id="3.30.2410.10">
    <property type="entry name" value="Hect, E3 ligase catalytic domain"/>
    <property type="match status" value="1"/>
</dbReference>
<organism evidence="1 2">
    <name type="scientific">Paramuricea clavata</name>
    <name type="common">Red gorgonian</name>
    <name type="synonym">Violescent sea-whip</name>
    <dbReference type="NCBI Taxonomy" id="317549"/>
    <lineage>
        <taxon>Eukaryota</taxon>
        <taxon>Metazoa</taxon>
        <taxon>Cnidaria</taxon>
        <taxon>Anthozoa</taxon>
        <taxon>Octocorallia</taxon>
        <taxon>Malacalcyonacea</taxon>
        <taxon>Plexauridae</taxon>
        <taxon>Paramuricea</taxon>
    </lineage>
</organism>
<keyword evidence="2" id="KW-1185">Reference proteome</keyword>